<dbReference type="RefSeq" id="WP_185788140.1">
    <property type="nucleotide sequence ID" value="NZ_CANMIT010000001.1"/>
</dbReference>
<comment type="caution">
    <text evidence="2">The sequence shown here is derived from an EMBL/GenBank/DDBJ whole genome shotgun (WGS) entry which is preliminary data.</text>
</comment>
<keyword evidence="1" id="KW-0732">Signal</keyword>
<keyword evidence="3" id="KW-1185">Reference proteome</keyword>
<accession>A0A842IN95</accession>
<evidence type="ECO:0000256" key="1">
    <source>
        <dbReference type="SAM" id="SignalP"/>
    </source>
</evidence>
<sequence>MKKNIIILLVFFLGVTVSAQSDRSIERGEYILGVGVNTVNSLGTKGPFNSPGDWAFRFPISLSMETRWAKLFSLDIALNFNGFEENERLDAAGPPDENLSYWSLDSSVKYYFGEFILPRSEWIDFYGSAGLGIFTIEDTNISINVGGGMMIWPNVRKQFGIKLQGVGKFALNHSNSGDEYPNNHFQYSIQFLFRL</sequence>
<name>A0A842IN95_9FLAO</name>
<feature type="signal peptide" evidence="1">
    <location>
        <begin position="1"/>
        <end position="19"/>
    </location>
</feature>
<feature type="chain" id="PRO_5032407373" description="Outer membrane protein beta-barrel domain-containing protein" evidence="1">
    <location>
        <begin position="20"/>
        <end position="195"/>
    </location>
</feature>
<gene>
    <name evidence="2" type="ORF">H7F21_05145</name>
</gene>
<dbReference type="AlphaFoldDB" id="A0A842IN95"/>
<reference evidence="2" key="1">
    <citation type="submission" date="2020-08" db="EMBL/GenBank/DDBJ databases">
        <title>Winogradskyella ouciana sp. nov., isolated from the hadal seawater of the Mariana Trench.</title>
        <authorList>
            <person name="He X."/>
        </authorList>
    </citation>
    <scope>NUCLEOTIDE SEQUENCE [LARGE SCALE GENOMIC DNA]</scope>
    <source>
        <strain evidence="2">KCTC 52348</strain>
    </source>
</reference>
<proteinExistence type="predicted"/>
<evidence type="ECO:0000313" key="3">
    <source>
        <dbReference type="Proteomes" id="UP000533900"/>
    </source>
</evidence>
<dbReference type="EMBL" id="JACLCP010000001">
    <property type="protein sequence ID" value="MBC2844470.1"/>
    <property type="molecule type" value="Genomic_DNA"/>
</dbReference>
<protein>
    <recommendedName>
        <fullName evidence="4">Outer membrane protein beta-barrel domain-containing protein</fullName>
    </recommendedName>
</protein>
<organism evidence="2 3">
    <name type="scientific">Winogradskyella flava</name>
    <dbReference type="NCBI Taxonomy" id="1884876"/>
    <lineage>
        <taxon>Bacteria</taxon>
        <taxon>Pseudomonadati</taxon>
        <taxon>Bacteroidota</taxon>
        <taxon>Flavobacteriia</taxon>
        <taxon>Flavobacteriales</taxon>
        <taxon>Flavobacteriaceae</taxon>
        <taxon>Winogradskyella</taxon>
    </lineage>
</organism>
<evidence type="ECO:0000313" key="2">
    <source>
        <dbReference type="EMBL" id="MBC2844470.1"/>
    </source>
</evidence>
<dbReference type="Proteomes" id="UP000533900">
    <property type="component" value="Unassembled WGS sequence"/>
</dbReference>
<evidence type="ECO:0008006" key="4">
    <source>
        <dbReference type="Google" id="ProtNLM"/>
    </source>
</evidence>